<evidence type="ECO:0000256" key="3">
    <source>
        <dbReference type="ARBA" id="ARBA00022801"/>
    </source>
</evidence>
<keyword evidence="9" id="KW-1185">Reference proteome</keyword>
<dbReference type="EMBL" id="GL833172">
    <property type="protein sequence ID" value="EGB03431.1"/>
    <property type="molecule type" value="Genomic_DNA"/>
</dbReference>
<dbReference type="Pfam" id="PF00782">
    <property type="entry name" value="DSPc"/>
    <property type="match status" value="1"/>
</dbReference>
<evidence type="ECO:0000256" key="2">
    <source>
        <dbReference type="ARBA" id="ARBA00013064"/>
    </source>
</evidence>
<dbReference type="InterPro" id="IPR000340">
    <property type="entry name" value="Dual-sp_phosphatase_cat-dom"/>
</dbReference>
<dbReference type="PROSITE" id="PS00383">
    <property type="entry name" value="TYR_PHOSPHATASE_1"/>
    <property type="match status" value="1"/>
</dbReference>
<dbReference type="PROSITE" id="PS50054">
    <property type="entry name" value="TYR_PHOSPHATASE_DUAL"/>
    <property type="match status" value="1"/>
</dbReference>
<dbReference type="SMART" id="SM00195">
    <property type="entry name" value="DSPc"/>
    <property type="match status" value="1"/>
</dbReference>
<dbReference type="GO" id="GO:0043409">
    <property type="term" value="P:negative regulation of MAPK cascade"/>
    <property type="evidence" value="ECO:0007669"/>
    <property type="project" value="TreeGrafter"/>
</dbReference>
<dbReference type="GO" id="GO:0033550">
    <property type="term" value="F:MAP kinase tyrosine phosphatase activity"/>
    <property type="evidence" value="ECO:0007669"/>
    <property type="project" value="TreeGrafter"/>
</dbReference>
<dbReference type="GO" id="GO:0017017">
    <property type="term" value="F:MAP kinase tyrosine/serine/threonine phosphatase activity"/>
    <property type="evidence" value="ECO:0007669"/>
    <property type="project" value="TreeGrafter"/>
</dbReference>
<feature type="transmembrane region" description="Helical" evidence="5">
    <location>
        <begin position="21"/>
        <end position="43"/>
    </location>
</feature>
<accession>F0YN82</accession>
<dbReference type="InterPro" id="IPR016130">
    <property type="entry name" value="Tyr_Pase_AS"/>
</dbReference>
<dbReference type="InParanoid" id="F0YN82"/>
<dbReference type="InterPro" id="IPR000387">
    <property type="entry name" value="Tyr_Pase_dom"/>
</dbReference>
<dbReference type="GeneID" id="20221385"/>
<keyword evidence="4" id="KW-0904">Protein phosphatase</keyword>
<dbReference type="eggNOG" id="KOG1716">
    <property type="taxonomic scope" value="Eukaryota"/>
</dbReference>
<comment type="similarity">
    <text evidence="1">Belongs to the protein-tyrosine phosphatase family. Non-receptor class dual specificity subfamily.</text>
</comment>
<evidence type="ECO:0000313" key="8">
    <source>
        <dbReference type="EMBL" id="EGB03431.1"/>
    </source>
</evidence>
<dbReference type="EC" id="3.1.3.48" evidence="2"/>
<feature type="domain" description="Tyrosine specific protein phosphatases" evidence="7">
    <location>
        <begin position="3"/>
        <end position="60"/>
    </location>
</feature>
<dbReference type="GO" id="GO:0008330">
    <property type="term" value="F:protein tyrosine/threonine phosphatase activity"/>
    <property type="evidence" value="ECO:0007669"/>
    <property type="project" value="TreeGrafter"/>
</dbReference>
<keyword evidence="5" id="KW-1133">Transmembrane helix</keyword>
<dbReference type="InterPro" id="IPR029021">
    <property type="entry name" value="Prot-tyrosine_phosphatase-like"/>
</dbReference>
<dbReference type="Gene3D" id="3.90.190.10">
    <property type="entry name" value="Protein tyrosine phosphatase superfamily"/>
    <property type="match status" value="1"/>
</dbReference>
<gene>
    <name evidence="8" type="ORF">AURANDRAFT_34066</name>
</gene>
<dbReference type="InterPro" id="IPR020422">
    <property type="entry name" value="TYR_PHOSPHATASE_DUAL_dom"/>
</dbReference>
<dbReference type="SUPFAM" id="SSF52799">
    <property type="entry name" value="(Phosphotyrosine protein) phosphatases II"/>
    <property type="match status" value="1"/>
</dbReference>
<dbReference type="OrthoDB" id="10252009at2759"/>
<feature type="domain" description="Tyrosine-protein phosphatase" evidence="6">
    <location>
        <begin position="1"/>
        <end position="82"/>
    </location>
</feature>
<name>F0YN82_AURAN</name>
<dbReference type="PROSITE" id="PS50056">
    <property type="entry name" value="TYR_PHOSPHATASE_2"/>
    <property type="match status" value="1"/>
</dbReference>
<protein>
    <recommendedName>
        <fullName evidence="2">protein-tyrosine-phosphatase</fullName>
        <ecNumber evidence="2">3.1.3.48</ecNumber>
    </recommendedName>
</protein>
<dbReference type="PANTHER" id="PTHR10159">
    <property type="entry name" value="DUAL SPECIFICITY PROTEIN PHOSPHATASE"/>
    <property type="match status" value="1"/>
</dbReference>
<dbReference type="KEGG" id="aaf:AURANDRAFT_34066"/>
<evidence type="ECO:0000256" key="1">
    <source>
        <dbReference type="ARBA" id="ARBA00008601"/>
    </source>
</evidence>
<evidence type="ECO:0000256" key="4">
    <source>
        <dbReference type="ARBA" id="ARBA00022912"/>
    </source>
</evidence>
<organism evidence="9">
    <name type="scientific">Aureococcus anophagefferens</name>
    <name type="common">Harmful bloom alga</name>
    <dbReference type="NCBI Taxonomy" id="44056"/>
    <lineage>
        <taxon>Eukaryota</taxon>
        <taxon>Sar</taxon>
        <taxon>Stramenopiles</taxon>
        <taxon>Ochrophyta</taxon>
        <taxon>Pelagophyceae</taxon>
        <taxon>Pelagomonadales</taxon>
        <taxon>Pelagomonadaceae</taxon>
        <taxon>Aureococcus</taxon>
    </lineage>
</organism>
<evidence type="ECO:0000259" key="6">
    <source>
        <dbReference type="PROSITE" id="PS50054"/>
    </source>
</evidence>
<reference evidence="8 9" key="1">
    <citation type="journal article" date="2011" name="Proc. Natl. Acad. Sci. U.S.A.">
        <title>Niche of harmful alga Aureococcus anophagefferens revealed through ecogenomics.</title>
        <authorList>
            <person name="Gobler C.J."/>
            <person name="Berry D.L."/>
            <person name="Dyhrman S.T."/>
            <person name="Wilhelm S.W."/>
            <person name="Salamov A."/>
            <person name="Lobanov A.V."/>
            <person name="Zhang Y."/>
            <person name="Collier J.L."/>
            <person name="Wurch L.L."/>
            <person name="Kustka A.B."/>
            <person name="Dill B.D."/>
            <person name="Shah M."/>
            <person name="VerBerkmoes N.C."/>
            <person name="Kuo A."/>
            <person name="Terry A."/>
            <person name="Pangilinan J."/>
            <person name="Lindquist E.A."/>
            <person name="Lucas S."/>
            <person name="Paulsen I.T."/>
            <person name="Hattenrath-Lehmann T.K."/>
            <person name="Talmage S.C."/>
            <person name="Walker E.A."/>
            <person name="Koch F."/>
            <person name="Burson A.M."/>
            <person name="Marcoval M.A."/>
            <person name="Tang Y.Z."/>
            <person name="Lecleir G.R."/>
            <person name="Coyne K.J."/>
            <person name="Berg G.M."/>
            <person name="Bertrand E.M."/>
            <person name="Saito M.A."/>
            <person name="Gladyshev V.N."/>
            <person name="Grigoriev I.V."/>
        </authorList>
    </citation>
    <scope>NUCLEOTIDE SEQUENCE [LARGE SCALE GENOMIC DNA]</scope>
    <source>
        <strain evidence="9">CCMP 1984</strain>
    </source>
</reference>
<proteinExistence type="inferred from homology"/>
<dbReference type="GO" id="GO:0005737">
    <property type="term" value="C:cytoplasm"/>
    <property type="evidence" value="ECO:0007669"/>
    <property type="project" value="TreeGrafter"/>
</dbReference>
<evidence type="ECO:0000259" key="7">
    <source>
        <dbReference type="PROSITE" id="PS50056"/>
    </source>
</evidence>
<keyword evidence="5" id="KW-0472">Membrane</keyword>
<dbReference type="Proteomes" id="UP000002729">
    <property type="component" value="Unassembled WGS sequence"/>
</dbReference>
<evidence type="ECO:0000313" key="9">
    <source>
        <dbReference type="Proteomes" id="UP000002729"/>
    </source>
</evidence>
<keyword evidence="3" id="KW-0378">Hydrolase</keyword>
<dbReference type="AlphaFoldDB" id="F0YN82"/>
<dbReference type="PANTHER" id="PTHR10159:SF519">
    <property type="entry name" value="DUAL SPECIFICITY PROTEIN PHOSPHATASE MPK3"/>
    <property type="match status" value="1"/>
</dbReference>
<dbReference type="CDD" id="cd14498">
    <property type="entry name" value="DSP"/>
    <property type="match status" value="1"/>
</dbReference>
<feature type="non-terminal residue" evidence="8">
    <location>
        <position position="1"/>
    </location>
</feature>
<evidence type="ECO:0000256" key="5">
    <source>
        <dbReference type="SAM" id="Phobius"/>
    </source>
</evidence>
<dbReference type="RefSeq" id="XP_009041902.1">
    <property type="nucleotide sequence ID" value="XM_009043654.1"/>
</dbReference>
<keyword evidence="5" id="KW-0812">Transmembrane</keyword>
<sequence length="101" mass="11518">VFNHMRRAIKFIDRNMKEKKAVLVHCGRGISRSATLIIAMLMVRNKTSYVDALALASSKRACIYPNVGFQIQLCLFEKLDMRFGAVPDRVIAHLVLFLNDH</sequence>